<evidence type="ECO:0000313" key="2">
    <source>
        <dbReference type="EMBL" id="CAB5017493.1"/>
    </source>
</evidence>
<accession>A0A6J7QPA5</accession>
<dbReference type="PROSITE" id="PS51186">
    <property type="entry name" value="GNAT"/>
    <property type="match status" value="1"/>
</dbReference>
<dbReference type="Gene3D" id="3.40.630.30">
    <property type="match status" value="1"/>
</dbReference>
<dbReference type="Pfam" id="PF00583">
    <property type="entry name" value="Acetyltransf_1"/>
    <property type="match status" value="1"/>
</dbReference>
<dbReference type="InterPro" id="IPR038764">
    <property type="entry name" value="GNAT_N_AcTrfase_prd"/>
</dbReference>
<protein>
    <submittedName>
        <fullName evidence="2">Unannotated protein</fullName>
    </submittedName>
</protein>
<gene>
    <name evidence="2" type="ORF">UFOPK4114_00656</name>
</gene>
<sequence length="261" mass="29062">MQMNNLKIRTLVGVKEQNFAREIFDDVWPSDEGTQITANLLQAMVHNGTYVAGAFIDGQVVGAAFAFPSVDEDGHLHLHSHMAGIKEGFRNQNIGTALKYHQKTWALDRGYDEITWTFDPLVRRNAKLNITKLGVQVHDYFPDFYGDLPDALNAGDPTDRCMARWALKGTHVAETNSEGIPVALENVGGNPKENAHSEKNVHKVLCYLPEDIIEIRSKDPVLSLKWRMALRNQLHPRLSSGWNISGFTIDGAYILSAPGKG</sequence>
<dbReference type="EMBL" id="CAFBPP010000021">
    <property type="protein sequence ID" value="CAB5017493.1"/>
    <property type="molecule type" value="Genomic_DNA"/>
</dbReference>
<feature type="domain" description="N-acetyltransferase" evidence="1">
    <location>
        <begin position="6"/>
        <end position="155"/>
    </location>
</feature>
<dbReference type="AlphaFoldDB" id="A0A6J7QPA5"/>
<dbReference type="GO" id="GO:0016747">
    <property type="term" value="F:acyltransferase activity, transferring groups other than amino-acyl groups"/>
    <property type="evidence" value="ECO:0007669"/>
    <property type="project" value="InterPro"/>
</dbReference>
<dbReference type="PANTHER" id="PTHR41700:SF1">
    <property type="entry name" value="N-ACETYLTRANSFERASE DOMAIN-CONTAINING PROTEIN"/>
    <property type="match status" value="1"/>
</dbReference>
<reference evidence="2" key="1">
    <citation type="submission" date="2020-05" db="EMBL/GenBank/DDBJ databases">
        <authorList>
            <person name="Chiriac C."/>
            <person name="Salcher M."/>
            <person name="Ghai R."/>
            <person name="Kavagutti S V."/>
        </authorList>
    </citation>
    <scope>NUCLEOTIDE SEQUENCE</scope>
</reference>
<dbReference type="SUPFAM" id="SSF55729">
    <property type="entry name" value="Acyl-CoA N-acyltransferases (Nat)"/>
    <property type="match status" value="1"/>
</dbReference>
<dbReference type="InterPro" id="IPR000182">
    <property type="entry name" value="GNAT_dom"/>
</dbReference>
<name>A0A6J7QPA5_9ZZZZ</name>
<evidence type="ECO:0000259" key="1">
    <source>
        <dbReference type="PROSITE" id="PS51186"/>
    </source>
</evidence>
<organism evidence="2">
    <name type="scientific">freshwater metagenome</name>
    <dbReference type="NCBI Taxonomy" id="449393"/>
    <lineage>
        <taxon>unclassified sequences</taxon>
        <taxon>metagenomes</taxon>
        <taxon>ecological metagenomes</taxon>
    </lineage>
</organism>
<proteinExistence type="predicted"/>
<dbReference type="PANTHER" id="PTHR41700">
    <property type="entry name" value="GCN5-RELATED N-ACETYLTRANSFERASE"/>
    <property type="match status" value="1"/>
</dbReference>
<dbReference type="CDD" id="cd04301">
    <property type="entry name" value="NAT_SF"/>
    <property type="match status" value="1"/>
</dbReference>
<dbReference type="InterPro" id="IPR016181">
    <property type="entry name" value="Acyl_CoA_acyltransferase"/>
</dbReference>